<evidence type="ECO:0000256" key="6">
    <source>
        <dbReference type="ARBA" id="ARBA00023235"/>
    </source>
</evidence>
<feature type="region of interest" description="Disordered" evidence="11">
    <location>
        <begin position="95"/>
        <end position="126"/>
    </location>
</feature>
<dbReference type="SUPFAM" id="SSF158702">
    <property type="entry name" value="Sec63 N-terminal domain-like"/>
    <property type="match status" value="1"/>
</dbReference>
<dbReference type="InterPro" id="IPR001650">
    <property type="entry name" value="Helicase_C-like"/>
</dbReference>
<dbReference type="FunFam" id="1.10.3380.10:FF:000012">
    <property type="entry name" value="DEAD/DEAH box DNA helicase"/>
    <property type="match status" value="1"/>
</dbReference>
<dbReference type="PANTHER" id="PTHR47835">
    <property type="entry name" value="HFM1, ATP DEPENDENT DNA HELICASE HOMOLOG"/>
    <property type="match status" value="1"/>
</dbReference>
<evidence type="ECO:0000256" key="3">
    <source>
        <dbReference type="ARBA" id="ARBA00022801"/>
    </source>
</evidence>
<evidence type="ECO:0000256" key="10">
    <source>
        <dbReference type="ARBA" id="ARBA00048988"/>
    </source>
</evidence>
<organism evidence="14 15">
    <name type="scientific">Hymenoscyphus albidus</name>
    <dbReference type="NCBI Taxonomy" id="595503"/>
    <lineage>
        <taxon>Eukaryota</taxon>
        <taxon>Fungi</taxon>
        <taxon>Dikarya</taxon>
        <taxon>Ascomycota</taxon>
        <taxon>Pezizomycotina</taxon>
        <taxon>Leotiomycetes</taxon>
        <taxon>Helotiales</taxon>
        <taxon>Helotiaceae</taxon>
        <taxon>Hymenoscyphus</taxon>
    </lineage>
</organism>
<comment type="catalytic activity">
    <reaction evidence="10">
        <text>ATP + H2O = ADP + phosphate + H(+)</text>
        <dbReference type="Rhea" id="RHEA:13065"/>
        <dbReference type="ChEBI" id="CHEBI:15377"/>
        <dbReference type="ChEBI" id="CHEBI:15378"/>
        <dbReference type="ChEBI" id="CHEBI:30616"/>
        <dbReference type="ChEBI" id="CHEBI:43474"/>
        <dbReference type="ChEBI" id="CHEBI:456216"/>
        <dbReference type="EC" id="5.6.2.4"/>
    </reaction>
</comment>
<evidence type="ECO:0000256" key="11">
    <source>
        <dbReference type="SAM" id="MobiDB-lite"/>
    </source>
</evidence>
<gene>
    <name evidence="14" type="ORF">HYALB_00007182</name>
</gene>
<keyword evidence="4" id="KW-0347">Helicase</keyword>
<evidence type="ECO:0000259" key="13">
    <source>
        <dbReference type="PROSITE" id="PS51194"/>
    </source>
</evidence>
<sequence>MERDIDPYLQSILDDAKGLHRQEQARAFNLPPMAPQMSEWNFTPSARRSLTEPDIFDRSSKTRFCCCDIGGSMNANKYYVAAVAAPRPMFGSSYQTQQSRASAPNRVSLPPRNLYDQQDADQGVSENADSHFAFQQVARPNTSIHQGYPRLQNSHTQPDQTDRLLNAMLTQTMMPLQPHGRFSEPQGFFHHPQQPVNSTLNPLRSLQSQLASPVPPSAFSRSPEGKLFSSTRSHADSSPAERVSRRKVAARTTPAFQPSAGRSALPYPSTPKQQQPYGSPVKRTPQTLALAHAPPLAHGIQLVSPHDLPDRFRSVFPYELFNAVQSKCFNPIYRTNDNIVVSAPTGSGKTALLELAICRAIDQNSSTQFKIVYQAPTKSLCSERMRDWSTKFSHLNLDCAELTGDTTHAEMAKVRKASVIITTPEKWDSITRKWSDHHRLVQMVQLFLIDEVHIVKEVRGATLEAVVSRMKSMGANVRFVALSATIPNSEDIAVWFGKNHCNQQLPAHRETFGEDFRPVKLQKHVYGYDDKMNDFVFEKLLDGKLPAIIRKHTEKKPIMIFCFTRKSCENTAKLLADWWASQTAADRAWSPPVQQVSLQNSELQALARCGVAFHHAGLEYHDRQIVENSFLKGNISVICCTSTLAVGVNLPCHLVILKGTVTFQDGHVAECSDLEVMQMLGRAGRPQFEESAVAVIMTKVDKKQRYERMISGTDVLESSLHLNLIEHLNSEIGLGTVNSIGSAKSWLEGTFLAVRMRLNPNYYKIDGIYPGGDTDERLKQVCERDIKLLREHELVTGGHEIKCTVYGDAMSRYMIQFETMKLLLGISKEAKTEEILNILCMAKDFQDFRMKPNQRACLKEFNQSPFMKFPTKGNISTTSQKISLLVQSQLGGMEHPTAKDFSTLRRQFMIEKSVILDRMKRLIRCVIDCKAYDCDAISTRHALDLSRSFSAGFWEHSNLQLQQVSQIGPVAVRKLVTHNINTIEKLSALDTASIERYVGKNPPFGRQIKDRVSGFPNLTLEELSVNKVTTKTEQKPKVKIRVRVGYSNTRVPVWNGLKPSLTFTAETTKSGCLVHFWRGSILQLDHGFELAFTAELPSAIDEIYCVVACDGIVGTQRTHSIQHKIPASEFPPPTPGKTVVSNSSQFKGASDDEFGGDDLQDSDLLNVAAELELVGDSDGFVDVEDVLAQSSKKSTDTTTPNISGSVQMPNGKWTCNHLCRDGLKNGNPCKHKCCHEGLDKPPKSKVRTKASSSKQNVASSKSNKTASVKHNMVSKLKLKSQKSQRQDGDEFEVIDLAEDYETPYSQFAPRDYQKLHKLHTSIQEDRPLRMMQQTPAFEYGSGKSPKLPFAPTDDNTFDSDELDELEFPSPSKLVKNVNRGLHGMPLTTQSRTSAKAVPDDNGLDEIEFPSSSEPLKKSVALSSQRDFDSNLELPSPATLREQYGNKDPFEEPYTPNRRSASNIHTNGDSLTSLEAGMLELSDPMISALEPTSPKLTSSFANGVFDFDSFPEEDHDTKSTPCYSAHQIINAEPTVLLPDAKASLKRERSPAPETTEVKHRRIVKDQAPAMPSLPAWVSEFDAELINALKDYVEFVE</sequence>
<feature type="domain" description="Helicase ATP-binding" evidence="12">
    <location>
        <begin position="330"/>
        <end position="504"/>
    </location>
</feature>
<protein>
    <recommendedName>
        <fullName evidence="9">DNA 3'-5' helicase</fullName>
        <ecNumber evidence="9">5.6.2.4</ecNumber>
    </recommendedName>
</protein>
<dbReference type="InterPro" id="IPR027417">
    <property type="entry name" value="P-loop_NTPase"/>
</dbReference>
<dbReference type="PANTHER" id="PTHR47835:SF3">
    <property type="entry name" value="HELICASE FOR MEIOSIS 1"/>
    <property type="match status" value="1"/>
</dbReference>
<proteinExistence type="inferred from homology"/>
<feature type="region of interest" description="Disordered" evidence="11">
    <location>
        <begin position="1356"/>
        <end position="1465"/>
    </location>
</feature>
<dbReference type="Pfam" id="PF00270">
    <property type="entry name" value="DEAD"/>
    <property type="match status" value="1"/>
</dbReference>
<dbReference type="InterPro" id="IPR052247">
    <property type="entry name" value="Meiotic_Crossover_Helicase"/>
</dbReference>
<accession>A0A9N9LSY4</accession>
<dbReference type="GO" id="GO:0051321">
    <property type="term" value="P:meiotic cell cycle"/>
    <property type="evidence" value="ECO:0007669"/>
    <property type="project" value="UniProtKB-KW"/>
</dbReference>
<dbReference type="InterPro" id="IPR004179">
    <property type="entry name" value="Sec63-dom"/>
</dbReference>
<dbReference type="InterPro" id="IPR057842">
    <property type="entry name" value="WH_MER3"/>
</dbReference>
<evidence type="ECO:0000256" key="5">
    <source>
        <dbReference type="ARBA" id="ARBA00022840"/>
    </source>
</evidence>
<reference evidence="14" key="1">
    <citation type="submission" date="2021-07" db="EMBL/GenBank/DDBJ databases">
        <authorList>
            <person name="Durling M."/>
        </authorList>
    </citation>
    <scope>NUCLEOTIDE SEQUENCE</scope>
</reference>
<keyword evidence="3" id="KW-0378">Hydrolase</keyword>
<dbReference type="Pfam" id="PF00271">
    <property type="entry name" value="Helicase_C"/>
    <property type="match status" value="1"/>
</dbReference>
<evidence type="ECO:0000256" key="8">
    <source>
        <dbReference type="ARBA" id="ARBA00034617"/>
    </source>
</evidence>
<dbReference type="Gene3D" id="3.40.50.300">
    <property type="entry name" value="P-loop containing nucleotide triphosphate hydrolases"/>
    <property type="match status" value="2"/>
</dbReference>
<dbReference type="SMART" id="SM00490">
    <property type="entry name" value="HELICc"/>
    <property type="match status" value="1"/>
</dbReference>
<feature type="compositionally biased region" description="Low complexity" evidence="11">
    <location>
        <begin position="1249"/>
        <end position="1264"/>
    </location>
</feature>
<comment type="similarity">
    <text evidence="1">Belongs to the helicase family. SKI2 subfamily.</text>
</comment>
<evidence type="ECO:0000313" key="14">
    <source>
        <dbReference type="EMBL" id="CAG8980690.1"/>
    </source>
</evidence>
<keyword evidence="5" id="KW-0067">ATP-binding</keyword>
<dbReference type="CDD" id="cd18795">
    <property type="entry name" value="SF2_C_Ski2"/>
    <property type="match status" value="1"/>
</dbReference>
<comment type="caution">
    <text evidence="14">The sequence shown here is derived from an EMBL/GenBank/DDBJ whole genome shotgun (WGS) entry which is preliminary data.</text>
</comment>
<dbReference type="FunFam" id="1.10.10.10:FF:000012">
    <property type="entry name" value="U5 small nuclear ribonucleoprotein helicase"/>
    <property type="match status" value="1"/>
</dbReference>
<keyword evidence="6" id="KW-0413">Isomerase</keyword>
<dbReference type="Proteomes" id="UP000701801">
    <property type="component" value="Unassembled WGS sequence"/>
</dbReference>
<evidence type="ECO:0000256" key="1">
    <source>
        <dbReference type="ARBA" id="ARBA00010140"/>
    </source>
</evidence>
<dbReference type="PROSITE" id="PS51192">
    <property type="entry name" value="HELICASE_ATP_BIND_1"/>
    <property type="match status" value="1"/>
</dbReference>
<dbReference type="GO" id="GO:0003676">
    <property type="term" value="F:nucleic acid binding"/>
    <property type="evidence" value="ECO:0007669"/>
    <property type="project" value="InterPro"/>
</dbReference>
<evidence type="ECO:0000313" key="15">
    <source>
        <dbReference type="Proteomes" id="UP000701801"/>
    </source>
</evidence>
<evidence type="ECO:0000256" key="9">
    <source>
        <dbReference type="ARBA" id="ARBA00034808"/>
    </source>
</evidence>
<dbReference type="InterPro" id="IPR011545">
    <property type="entry name" value="DEAD/DEAH_box_helicase_dom"/>
</dbReference>
<dbReference type="GO" id="GO:0043138">
    <property type="term" value="F:3'-5' DNA helicase activity"/>
    <property type="evidence" value="ECO:0007669"/>
    <property type="project" value="UniProtKB-EC"/>
</dbReference>
<dbReference type="SUPFAM" id="SSF52540">
    <property type="entry name" value="P-loop containing nucleoside triphosphate hydrolases"/>
    <property type="match status" value="1"/>
</dbReference>
<dbReference type="InterPro" id="IPR036388">
    <property type="entry name" value="WH-like_DNA-bd_sf"/>
</dbReference>
<dbReference type="Gene3D" id="1.10.10.10">
    <property type="entry name" value="Winged helix-like DNA-binding domain superfamily/Winged helix DNA-binding domain"/>
    <property type="match status" value="1"/>
</dbReference>
<evidence type="ECO:0000256" key="4">
    <source>
        <dbReference type="ARBA" id="ARBA00022806"/>
    </source>
</evidence>
<feature type="compositionally biased region" description="Acidic residues" evidence="11">
    <location>
        <begin position="1356"/>
        <end position="1366"/>
    </location>
</feature>
<dbReference type="Gene3D" id="1.10.3380.10">
    <property type="entry name" value="Sec63 N-terminal domain-like domain"/>
    <property type="match status" value="1"/>
</dbReference>
<feature type="region of interest" description="Disordered" evidence="11">
    <location>
        <begin position="1234"/>
        <end position="1268"/>
    </location>
</feature>
<evidence type="ECO:0000259" key="12">
    <source>
        <dbReference type="PROSITE" id="PS51192"/>
    </source>
</evidence>
<evidence type="ECO:0000256" key="7">
    <source>
        <dbReference type="ARBA" id="ARBA00023254"/>
    </source>
</evidence>
<feature type="region of interest" description="Disordered" evidence="11">
    <location>
        <begin position="207"/>
        <end position="281"/>
    </location>
</feature>
<dbReference type="EMBL" id="CAJVRM010000407">
    <property type="protein sequence ID" value="CAG8980690.1"/>
    <property type="molecule type" value="Genomic_DNA"/>
</dbReference>
<dbReference type="Pfam" id="PF23445">
    <property type="entry name" value="WHD_SNRNP200"/>
    <property type="match status" value="1"/>
</dbReference>
<feature type="compositionally biased region" description="Polar residues" evidence="11">
    <location>
        <begin position="1456"/>
        <end position="1465"/>
    </location>
</feature>
<dbReference type="GO" id="GO:0016787">
    <property type="term" value="F:hydrolase activity"/>
    <property type="evidence" value="ECO:0007669"/>
    <property type="project" value="UniProtKB-KW"/>
</dbReference>
<dbReference type="PROSITE" id="PS51194">
    <property type="entry name" value="HELICASE_CTER"/>
    <property type="match status" value="1"/>
</dbReference>
<keyword evidence="15" id="KW-1185">Reference proteome</keyword>
<dbReference type="OrthoDB" id="5575at2759"/>
<keyword evidence="2" id="KW-0547">Nucleotide-binding</keyword>
<comment type="catalytic activity">
    <reaction evidence="8">
        <text>Couples ATP hydrolysis with the unwinding of duplex DNA by translocating in the 3'-5' direction.</text>
        <dbReference type="EC" id="5.6.2.4"/>
    </reaction>
</comment>
<dbReference type="InterPro" id="IPR014001">
    <property type="entry name" value="Helicase_ATP-bd"/>
</dbReference>
<dbReference type="GO" id="GO:0005524">
    <property type="term" value="F:ATP binding"/>
    <property type="evidence" value="ECO:0007669"/>
    <property type="project" value="UniProtKB-KW"/>
</dbReference>
<dbReference type="EC" id="5.6.2.4" evidence="9"/>
<name>A0A9N9LSY4_9HELO</name>
<evidence type="ECO:0000256" key="2">
    <source>
        <dbReference type="ARBA" id="ARBA00022741"/>
    </source>
</evidence>
<dbReference type="Pfam" id="PF02889">
    <property type="entry name" value="Sec63"/>
    <property type="match status" value="1"/>
</dbReference>
<feature type="domain" description="Helicase C-terminal" evidence="13">
    <location>
        <begin position="544"/>
        <end position="732"/>
    </location>
</feature>
<keyword evidence="7" id="KW-0469">Meiosis</keyword>
<dbReference type="SMART" id="SM00487">
    <property type="entry name" value="DEXDc"/>
    <property type="match status" value="1"/>
</dbReference>
<dbReference type="SMART" id="SM00973">
    <property type="entry name" value="Sec63"/>
    <property type="match status" value="1"/>
</dbReference>